<keyword evidence="1" id="KW-0812">Transmembrane</keyword>
<dbReference type="Pfam" id="PF05226">
    <property type="entry name" value="CHASE2"/>
    <property type="match status" value="1"/>
</dbReference>
<feature type="transmembrane region" description="Helical" evidence="1">
    <location>
        <begin position="340"/>
        <end position="359"/>
    </location>
</feature>
<name>A0ABT8RQ93_9FLAO</name>
<keyword evidence="4" id="KW-1185">Reference proteome</keyword>
<keyword evidence="1" id="KW-0472">Membrane</keyword>
<comment type="caution">
    <text evidence="3">The sequence shown here is derived from an EMBL/GenBank/DDBJ whole genome shotgun (WGS) entry which is preliminary data.</text>
</comment>
<feature type="transmembrane region" description="Helical" evidence="1">
    <location>
        <begin position="27"/>
        <end position="47"/>
    </location>
</feature>
<evidence type="ECO:0000256" key="1">
    <source>
        <dbReference type="SAM" id="Phobius"/>
    </source>
</evidence>
<dbReference type="InterPro" id="IPR007890">
    <property type="entry name" value="CHASE2"/>
</dbReference>
<evidence type="ECO:0000313" key="3">
    <source>
        <dbReference type="EMBL" id="MDO1513063.1"/>
    </source>
</evidence>
<proteinExistence type="predicted"/>
<evidence type="ECO:0000313" key="4">
    <source>
        <dbReference type="Proteomes" id="UP001168579"/>
    </source>
</evidence>
<dbReference type="SMART" id="SM01080">
    <property type="entry name" value="CHASE2"/>
    <property type="match status" value="1"/>
</dbReference>
<evidence type="ECO:0000259" key="2">
    <source>
        <dbReference type="SMART" id="SM01080"/>
    </source>
</evidence>
<dbReference type="Proteomes" id="UP001168579">
    <property type="component" value="Unassembled WGS sequence"/>
</dbReference>
<dbReference type="RefSeq" id="WP_304436025.1">
    <property type="nucleotide sequence ID" value="NZ_JAUKUC010000001.1"/>
</dbReference>
<reference evidence="3" key="2">
    <citation type="submission" date="2023-06" db="EMBL/GenBank/DDBJ databases">
        <authorList>
            <person name="Lucena T."/>
            <person name="Sun Q."/>
        </authorList>
    </citation>
    <scope>NUCLEOTIDE SEQUENCE</scope>
    <source>
        <strain evidence="3">CECT 8869</strain>
    </source>
</reference>
<protein>
    <submittedName>
        <fullName evidence="3">CHASE2 domain-containing protein</fullName>
    </submittedName>
</protein>
<reference evidence="3" key="1">
    <citation type="journal article" date="2014" name="Int. J. Syst. Evol. Microbiol.">
        <title>Complete genome of a new Firmicutes species belonging to the dominant human colonic microbiota ('Ruminococcus bicirculans') reveals two chromosomes and a selective capacity to utilize plant glucans.</title>
        <authorList>
            <consortium name="NISC Comparative Sequencing Program"/>
            <person name="Wegmann U."/>
            <person name="Louis P."/>
            <person name="Goesmann A."/>
            <person name="Henrissat B."/>
            <person name="Duncan S.H."/>
            <person name="Flint H.J."/>
        </authorList>
    </citation>
    <scope>NUCLEOTIDE SEQUENCE</scope>
    <source>
        <strain evidence="3">CECT 8869</strain>
    </source>
</reference>
<feature type="transmembrane region" description="Helical" evidence="1">
    <location>
        <begin position="308"/>
        <end position="328"/>
    </location>
</feature>
<keyword evidence="1" id="KW-1133">Transmembrane helix</keyword>
<dbReference type="EMBL" id="JAUKUC010000001">
    <property type="protein sequence ID" value="MDO1513063.1"/>
    <property type="molecule type" value="Genomic_DNA"/>
</dbReference>
<feature type="domain" description="CHASE2" evidence="2">
    <location>
        <begin position="57"/>
        <end position="325"/>
    </location>
</feature>
<organism evidence="3 4">
    <name type="scientific">Maribacter confluentis</name>
    <dbReference type="NCBI Taxonomy" id="1656093"/>
    <lineage>
        <taxon>Bacteria</taxon>
        <taxon>Pseudomonadati</taxon>
        <taxon>Bacteroidota</taxon>
        <taxon>Flavobacteriia</taxon>
        <taxon>Flavobacteriales</taxon>
        <taxon>Flavobacteriaceae</taxon>
        <taxon>Maribacter</taxon>
    </lineage>
</organism>
<sequence>MKLLKSILHKIKGKDFLLVMKEAFKCMVFSFMVLGVVMLIGLNLNFFSPFKNAFKDFSYLDLYYSDKLKEQNFDLNENIVLVNIDRLNRKEIADVLNDIQRQSPKVIGLDVIFKEEQDPIWDAFLTEKLSNDAFVFAYSFIDDKEISNAGTFNSVDGNKGYANFNFNASSAVVRNFQGIRSIGAQTYFSFPVMIAEHYIGKEWLIEKSRFLKKERPINYTGTRENFLILESKDILGIPEIPFIKDKIVMVGYLGNERTHLYDIEDKHFTPMNKKFVGKSPPDTFGLVIHANIVQMLLTNNYIQVVPNWFLLVITVILTFIGLAYFIYLNKRQLASYILRLNLVQLLFSVSFVWVSLLLFRNGILFKISSVIAVVVFSLGLIGYYKKLAHYFYKKYKWEGYFYHD</sequence>
<feature type="transmembrane region" description="Helical" evidence="1">
    <location>
        <begin position="365"/>
        <end position="384"/>
    </location>
</feature>
<gene>
    <name evidence="3" type="ORF">Q2T41_10385</name>
</gene>
<accession>A0ABT8RQ93</accession>